<reference evidence="12 13" key="1">
    <citation type="submission" date="2010-12" db="EMBL/GenBank/DDBJ databases">
        <title>Complete sequence of Desulfurispirillum indicum S5.</title>
        <authorList>
            <consortium name="US DOE Joint Genome Institute"/>
            <person name="Lucas S."/>
            <person name="Copeland A."/>
            <person name="Lapidus A."/>
            <person name="Cheng J.-F."/>
            <person name="Goodwin L."/>
            <person name="Pitluck S."/>
            <person name="Chertkov O."/>
            <person name="Held B."/>
            <person name="Detter J.C."/>
            <person name="Han C."/>
            <person name="Tapia R."/>
            <person name="Land M."/>
            <person name="Hauser L."/>
            <person name="Kyrpides N."/>
            <person name="Ivanova N."/>
            <person name="Mikhailova N."/>
            <person name="Haggblom M."/>
            <person name="Rauschenbach I."/>
            <person name="Bini E."/>
            <person name="Woyke T."/>
        </authorList>
    </citation>
    <scope>NUCLEOTIDE SEQUENCE [LARGE SCALE GENOMIC DNA]</scope>
    <source>
        <strain evidence="13">ATCC BAA-1389 / DSM 22839 / S5</strain>
    </source>
</reference>
<dbReference type="OrthoDB" id="9882504at2"/>
<proteinExistence type="inferred from homology"/>
<dbReference type="InterPro" id="IPR012823">
    <property type="entry name" value="Flagell_FliJ"/>
</dbReference>
<keyword evidence="13" id="KW-1185">Reference proteome</keyword>
<dbReference type="Proteomes" id="UP000002572">
    <property type="component" value="Chromosome"/>
</dbReference>
<dbReference type="GO" id="GO:0015031">
    <property type="term" value="P:protein transport"/>
    <property type="evidence" value="ECO:0007669"/>
    <property type="project" value="UniProtKB-KW"/>
</dbReference>
<dbReference type="GO" id="GO:0009288">
    <property type="term" value="C:bacterial-type flagellum"/>
    <property type="evidence" value="ECO:0007669"/>
    <property type="project" value="InterPro"/>
</dbReference>
<protein>
    <recommendedName>
        <fullName evidence="3">Flagellar FliJ protein</fullName>
    </recommendedName>
</protein>
<keyword evidence="8" id="KW-0653">Protein transport</keyword>
<dbReference type="Pfam" id="PF02050">
    <property type="entry name" value="FliJ"/>
    <property type="match status" value="1"/>
</dbReference>
<dbReference type="GO" id="GO:0044781">
    <property type="term" value="P:bacterial-type flagellum organization"/>
    <property type="evidence" value="ECO:0007669"/>
    <property type="project" value="UniProtKB-KW"/>
</dbReference>
<dbReference type="STRING" id="653733.Selin_2211"/>
<comment type="similarity">
    <text evidence="2">Belongs to the FliJ family.</text>
</comment>
<feature type="coiled-coil region" evidence="11">
    <location>
        <begin position="72"/>
        <end position="106"/>
    </location>
</feature>
<evidence type="ECO:0000256" key="11">
    <source>
        <dbReference type="SAM" id="Coils"/>
    </source>
</evidence>
<sequence length="151" mass="18248">MAFRFRFQKVLEHRQRQLDMQQKVIAEFRRKKLAAGERKRSHEALLLQDTEHVRQCRLKGDMATAQLFYDYLPAHTKAIRNCEIEIASLENEIRRATEKLKDLFKQKRSLEFLRDRDLLRHQEHERREEEKMLAEINTIKYATNQREGVTP</sequence>
<keyword evidence="9" id="KW-0472">Membrane</keyword>
<keyword evidence="6" id="KW-0145">Chemotaxis</keyword>
<evidence type="ECO:0000313" key="12">
    <source>
        <dbReference type="EMBL" id="ADU66931.1"/>
    </source>
</evidence>
<evidence type="ECO:0000256" key="4">
    <source>
        <dbReference type="ARBA" id="ARBA00022448"/>
    </source>
</evidence>
<dbReference type="Gene3D" id="1.10.287.1700">
    <property type="match status" value="1"/>
</dbReference>
<keyword evidence="5" id="KW-1003">Cell membrane</keyword>
<evidence type="ECO:0000256" key="7">
    <source>
        <dbReference type="ARBA" id="ARBA00022795"/>
    </source>
</evidence>
<evidence type="ECO:0000256" key="10">
    <source>
        <dbReference type="ARBA" id="ARBA00023225"/>
    </source>
</evidence>
<name>E6W3Q0_DESIS</name>
<dbReference type="EMBL" id="CP002432">
    <property type="protein sequence ID" value="ADU66931.1"/>
    <property type="molecule type" value="Genomic_DNA"/>
</dbReference>
<dbReference type="GO" id="GO:0005886">
    <property type="term" value="C:plasma membrane"/>
    <property type="evidence" value="ECO:0007669"/>
    <property type="project" value="UniProtKB-SubCell"/>
</dbReference>
<evidence type="ECO:0000256" key="6">
    <source>
        <dbReference type="ARBA" id="ARBA00022500"/>
    </source>
</evidence>
<dbReference type="InParanoid" id="E6W3Q0"/>
<accession>E6W3Q0</accession>
<keyword evidence="10" id="KW-1006">Bacterial flagellum protein export</keyword>
<gene>
    <name evidence="12" type="ordered locus">Selin_2211</name>
</gene>
<evidence type="ECO:0000256" key="2">
    <source>
        <dbReference type="ARBA" id="ARBA00010004"/>
    </source>
</evidence>
<dbReference type="RefSeq" id="WP_013506807.1">
    <property type="nucleotide sequence ID" value="NC_014836.1"/>
</dbReference>
<dbReference type="GO" id="GO:0071973">
    <property type="term" value="P:bacterial-type flagellum-dependent cell motility"/>
    <property type="evidence" value="ECO:0007669"/>
    <property type="project" value="InterPro"/>
</dbReference>
<keyword evidence="7" id="KW-1005">Bacterial flagellum biogenesis</keyword>
<dbReference type="AlphaFoldDB" id="E6W3Q0"/>
<evidence type="ECO:0000256" key="3">
    <source>
        <dbReference type="ARBA" id="ARBA00020392"/>
    </source>
</evidence>
<evidence type="ECO:0000256" key="5">
    <source>
        <dbReference type="ARBA" id="ARBA00022475"/>
    </source>
</evidence>
<dbReference type="KEGG" id="din:Selin_2211"/>
<evidence type="ECO:0000256" key="8">
    <source>
        <dbReference type="ARBA" id="ARBA00022927"/>
    </source>
</evidence>
<evidence type="ECO:0000256" key="9">
    <source>
        <dbReference type="ARBA" id="ARBA00023136"/>
    </source>
</evidence>
<dbReference type="InterPro" id="IPR053716">
    <property type="entry name" value="Flag_assembly_chemotaxis_eff"/>
</dbReference>
<keyword evidence="11" id="KW-0175">Coiled coil</keyword>
<evidence type="ECO:0000313" key="13">
    <source>
        <dbReference type="Proteomes" id="UP000002572"/>
    </source>
</evidence>
<comment type="subcellular location">
    <subcellularLocation>
        <location evidence="1">Cell membrane</location>
        <topology evidence="1">Peripheral membrane protein</topology>
        <orientation evidence="1">Cytoplasmic side</orientation>
    </subcellularLocation>
</comment>
<organism evidence="12 13">
    <name type="scientific">Desulfurispirillum indicum (strain ATCC BAA-1389 / DSM 22839 / S5)</name>
    <dbReference type="NCBI Taxonomy" id="653733"/>
    <lineage>
        <taxon>Bacteria</taxon>
        <taxon>Pseudomonadati</taxon>
        <taxon>Chrysiogenota</taxon>
        <taxon>Chrysiogenia</taxon>
        <taxon>Chrysiogenales</taxon>
        <taxon>Chrysiogenaceae</taxon>
        <taxon>Desulfurispirillum</taxon>
    </lineage>
</organism>
<keyword evidence="4" id="KW-0813">Transport</keyword>
<evidence type="ECO:0000256" key="1">
    <source>
        <dbReference type="ARBA" id="ARBA00004413"/>
    </source>
</evidence>
<dbReference type="HOGENOM" id="CLU_1728439_0_0_0"/>
<dbReference type="GO" id="GO:0006935">
    <property type="term" value="P:chemotaxis"/>
    <property type="evidence" value="ECO:0007669"/>
    <property type="project" value="UniProtKB-KW"/>
</dbReference>